<feature type="transmembrane region" description="Helical" evidence="1">
    <location>
        <begin position="179"/>
        <end position="204"/>
    </location>
</feature>
<feature type="transmembrane region" description="Helical" evidence="1">
    <location>
        <begin position="154"/>
        <end position="173"/>
    </location>
</feature>
<keyword evidence="1" id="KW-0472">Membrane</keyword>
<feature type="transmembrane region" description="Helical" evidence="1">
    <location>
        <begin position="123"/>
        <end position="142"/>
    </location>
</feature>
<keyword evidence="1" id="KW-1133">Transmembrane helix</keyword>
<feature type="transmembrane region" description="Helical" evidence="1">
    <location>
        <begin position="211"/>
        <end position="233"/>
    </location>
</feature>
<evidence type="ECO:0008006" key="4">
    <source>
        <dbReference type="Google" id="ProtNLM"/>
    </source>
</evidence>
<dbReference type="EMBL" id="BAABAF010000007">
    <property type="protein sequence ID" value="GAA3767126.1"/>
    <property type="molecule type" value="Genomic_DNA"/>
</dbReference>
<accession>A0ABP7GKY5</accession>
<feature type="transmembrane region" description="Helical" evidence="1">
    <location>
        <begin position="54"/>
        <end position="70"/>
    </location>
</feature>
<proteinExistence type="predicted"/>
<protein>
    <recommendedName>
        <fullName evidence="4">DUF998 domain-containing protein</fullName>
    </recommendedName>
</protein>
<organism evidence="2 3">
    <name type="scientific">Microbacterium kribbense</name>
    <dbReference type="NCBI Taxonomy" id="433645"/>
    <lineage>
        <taxon>Bacteria</taxon>
        <taxon>Bacillati</taxon>
        <taxon>Actinomycetota</taxon>
        <taxon>Actinomycetes</taxon>
        <taxon>Micrococcales</taxon>
        <taxon>Microbacteriaceae</taxon>
        <taxon>Microbacterium</taxon>
    </lineage>
</organism>
<feature type="transmembrane region" description="Helical" evidence="1">
    <location>
        <begin position="12"/>
        <end position="34"/>
    </location>
</feature>
<dbReference type="Proteomes" id="UP001500540">
    <property type="component" value="Unassembled WGS sequence"/>
</dbReference>
<sequence length="282" mass="28904">MRLTSTSTQRTYRYVRIGIIGAVVVLAVTLTLVFVFEGPQPSISAVYYTDGRTVFTGVLFAVALGLLTLAGHSVEQILLGIAALYAPIIAIVPTPHRGPDLPNAGISCPGLPGCVPDIGPERIGILTVVIAGALGIAAAAIITRRERTLTPGTVAGLVACAATVIGVLVWLLVGPASLLALGHLVAAGIFFMLMTAVAVISAVVAAPRWRVVYAIVAIGMAAALVLLGFGFTAAGGPPLVLIGEAVLIVLFGAFWIAQTVQKWNEVDPALLPAGGIPHPASR</sequence>
<keyword evidence="1" id="KW-0812">Transmembrane</keyword>
<evidence type="ECO:0000313" key="3">
    <source>
        <dbReference type="Proteomes" id="UP001500540"/>
    </source>
</evidence>
<gene>
    <name evidence="2" type="ORF">GCM10022240_19400</name>
</gene>
<feature type="transmembrane region" description="Helical" evidence="1">
    <location>
        <begin position="77"/>
        <end position="94"/>
    </location>
</feature>
<keyword evidence="3" id="KW-1185">Reference proteome</keyword>
<comment type="caution">
    <text evidence="2">The sequence shown here is derived from an EMBL/GenBank/DDBJ whole genome shotgun (WGS) entry which is preliminary data.</text>
</comment>
<evidence type="ECO:0000256" key="1">
    <source>
        <dbReference type="SAM" id="Phobius"/>
    </source>
</evidence>
<feature type="transmembrane region" description="Helical" evidence="1">
    <location>
        <begin position="239"/>
        <end position="257"/>
    </location>
</feature>
<evidence type="ECO:0000313" key="2">
    <source>
        <dbReference type="EMBL" id="GAA3767126.1"/>
    </source>
</evidence>
<reference evidence="3" key="1">
    <citation type="journal article" date="2019" name="Int. J. Syst. Evol. Microbiol.">
        <title>The Global Catalogue of Microorganisms (GCM) 10K type strain sequencing project: providing services to taxonomists for standard genome sequencing and annotation.</title>
        <authorList>
            <consortium name="The Broad Institute Genomics Platform"/>
            <consortium name="The Broad Institute Genome Sequencing Center for Infectious Disease"/>
            <person name="Wu L."/>
            <person name="Ma J."/>
        </authorList>
    </citation>
    <scope>NUCLEOTIDE SEQUENCE [LARGE SCALE GENOMIC DNA]</scope>
    <source>
        <strain evidence="3">JCM 16950</strain>
    </source>
</reference>
<dbReference type="RefSeq" id="WP_344783022.1">
    <property type="nucleotide sequence ID" value="NZ_BAABAF010000007.1"/>
</dbReference>
<name>A0ABP7GKY5_9MICO</name>